<evidence type="ECO:0000256" key="8">
    <source>
        <dbReference type="ARBA" id="ARBA00022842"/>
    </source>
</evidence>
<evidence type="ECO:0000256" key="12">
    <source>
        <dbReference type="ARBA" id="ARBA00048418"/>
    </source>
</evidence>
<reference evidence="15 16" key="1">
    <citation type="journal article" date="2024" name="Nat. Commun.">
        <title>Phylogenomics reveals the evolutionary origins of lichenization in chlorophyte algae.</title>
        <authorList>
            <person name="Puginier C."/>
            <person name="Libourel C."/>
            <person name="Otte J."/>
            <person name="Skaloud P."/>
            <person name="Haon M."/>
            <person name="Grisel S."/>
            <person name="Petersen M."/>
            <person name="Berrin J.G."/>
            <person name="Delaux P.M."/>
            <person name="Dal Grande F."/>
            <person name="Keller J."/>
        </authorList>
    </citation>
    <scope>NUCLEOTIDE SEQUENCE [LARGE SCALE GENOMIC DNA]</scope>
    <source>
        <strain evidence="15 16">SAG 2523</strain>
    </source>
</reference>
<dbReference type="InterPro" id="IPR029063">
    <property type="entry name" value="SAM-dependent_MTases_sf"/>
</dbReference>
<comment type="similarity">
    <text evidence="2">Belongs to the methyltransferase superfamily. HEN1 family.</text>
</comment>
<keyword evidence="9" id="KW-0694">RNA-binding</keyword>
<sequence>MIDFPAVSHPLLMSQEGATLGEDPHAQGKEARPLGGIPAPEGNWASLPTFKFHTPAMYGMMGPAGGDPIPNPRASWLAGQALHGDVLLAMPRMRPSEWGTPVVPWSSLPIDTFWRWLASLLPVGQYQAARGAPLLAQLPASFRHGKAWYGPFPMDLLTACCRGLSQTGKPPAISISKLAHRVPEEEKAGNTGGADPLMDMLRAAAAAAALPPTPQNSPARPEPNDATAADGADGLAAIGLEEFMPPAHQYVATVMFPPVIPGIPCRLESDATEDPTAAEQSAALALLQALQSWLCTAFLSGRPPVQEPSGQISRVIIKDKGNTEAEAPRKDCLVIVHMRAWTADIPAGTLDDNGNPIDGFLLDDAGHFRFQWGASAMREGITRLIDLMGPGGKAEATMTLPINSGNPFMRGWDAECTVAVEYLGYRFVGASAGEVPILFTPPLAVQRHEHLPGLKKLVAVDISWDELRLVSKLAVQGLTPDEEAQPAEQVQVPNVELMLGNIACTAAETQAPHPHHHHAQRDYNAILHALGPTLLPNGRRNSDHRFEWTRREFQLWSIDLAERCGYAVRFEGIGTALDEGEVLKQAKKAAEVGDIGCASQAAIFTLVPGAPIRIGDPDEEEPSMPIA</sequence>
<evidence type="ECO:0000256" key="1">
    <source>
        <dbReference type="ARBA" id="ARBA00001946"/>
    </source>
</evidence>
<evidence type="ECO:0000256" key="7">
    <source>
        <dbReference type="ARBA" id="ARBA00022723"/>
    </source>
</evidence>
<dbReference type="GO" id="GO:0005634">
    <property type="term" value="C:nucleus"/>
    <property type="evidence" value="ECO:0007669"/>
    <property type="project" value="TreeGrafter"/>
</dbReference>
<keyword evidence="8" id="KW-0460">Magnesium</keyword>
<dbReference type="PANTHER" id="PTHR21404:SF3">
    <property type="entry name" value="SMALL RNA 2'-O-METHYLTRANSFERASE"/>
    <property type="match status" value="1"/>
</dbReference>
<evidence type="ECO:0000256" key="6">
    <source>
        <dbReference type="ARBA" id="ARBA00022691"/>
    </source>
</evidence>
<comment type="catalytic activity">
    <reaction evidence="12">
        <text>small RNA 3'-end nucleotide + S-adenosyl-L-methionine = small RNA 3'-end 2'-O-methylnucleotide + S-adenosyl-L-homocysteine + H(+)</text>
        <dbReference type="Rhea" id="RHEA:37887"/>
        <dbReference type="Rhea" id="RHEA-COMP:10415"/>
        <dbReference type="Rhea" id="RHEA-COMP:10416"/>
        <dbReference type="ChEBI" id="CHEBI:15378"/>
        <dbReference type="ChEBI" id="CHEBI:57856"/>
        <dbReference type="ChEBI" id="CHEBI:59789"/>
        <dbReference type="ChEBI" id="CHEBI:74896"/>
        <dbReference type="ChEBI" id="CHEBI:74898"/>
        <dbReference type="EC" id="2.1.1.386"/>
    </reaction>
</comment>
<feature type="region of interest" description="Disordered" evidence="13">
    <location>
        <begin position="19"/>
        <end position="38"/>
    </location>
</feature>
<dbReference type="InterPro" id="IPR026610">
    <property type="entry name" value="Hen1"/>
</dbReference>
<dbReference type="GO" id="GO:0030422">
    <property type="term" value="P:siRNA processing"/>
    <property type="evidence" value="ECO:0007669"/>
    <property type="project" value="TreeGrafter"/>
</dbReference>
<dbReference type="GO" id="GO:0046872">
    <property type="term" value="F:metal ion binding"/>
    <property type="evidence" value="ECO:0007669"/>
    <property type="project" value="UniProtKB-KW"/>
</dbReference>
<dbReference type="GO" id="GO:0090486">
    <property type="term" value="F:small RNA 2'-O-methyltransferase activity"/>
    <property type="evidence" value="ECO:0007669"/>
    <property type="project" value="UniProtKB-EC"/>
</dbReference>
<dbReference type="GO" id="GO:0005737">
    <property type="term" value="C:cytoplasm"/>
    <property type="evidence" value="ECO:0007669"/>
    <property type="project" value="TreeGrafter"/>
</dbReference>
<keyword evidence="16" id="KW-1185">Reference proteome</keyword>
<evidence type="ECO:0000256" key="4">
    <source>
        <dbReference type="ARBA" id="ARBA00022603"/>
    </source>
</evidence>
<feature type="non-terminal residue" evidence="15">
    <location>
        <position position="627"/>
    </location>
</feature>
<evidence type="ECO:0000259" key="14">
    <source>
        <dbReference type="Pfam" id="PF17842"/>
    </source>
</evidence>
<gene>
    <name evidence="15" type="ORF">WJX84_001348</name>
</gene>
<evidence type="ECO:0000256" key="11">
    <source>
        <dbReference type="ARBA" id="ARBA00035025"/>
    </source>
</evidence>
<dbReference type="GO" id="GO:0003723">
    <property type="term" value="F:RNA binding"/>
    <property type="evidence" value="ECO:0007669"/>
    <property type="project" value="UniProtKB-KW"/>
</dbReference>
<keyword evidence="10" id="KW-0943">RNA-mediated gene silencing</keyword>
<evidence type="ECO:0000256" key="3">
    <source>
        <dbReference type="ARBA" id="ARBA00021330"/>
    </source>
</evidence>
<dbReference type="Proteomes" id="UP001485043">
    <property type="component" value="Unassembled WGS sequence"/>
</dbReference>
<evidence type="ECO:0000313" key="15">
    <source>
        <dbReference type="EMBL" id="KAK9834805.1"/>
    </source>
</evidence>
<evidence type="ECO:0000256" key="9">
    <source>
        <dbReference type="ARBA" id="ARBA00022884"/>
    </source>
</evidence>
<organism evidence="15 16">
    <name type="scientific">Apatococcus fuscideae</name>
    <dbReference type="NCBI Taxonomy" id="2026836"/>
    <lineage>
        <taxon>Eukaryota</taxon>
        <taxon>Viridiplantae</taxon>
        <taxon>Chlorophyta</taxon>
        <taxon>core chlorophytes</taxon>
        <taxon>Trebouxiophyceae</taxon>
        <taxon>Chlorellales</taxon>
        <taxon>Chlorellaceae</taxon>
        <taxon>Apatococcus</taxon>
    </lineage>
</organism>
<accession>A0AAW1RMM0</accession>
<evidence type="ECO:0000256" key="5">
    <source>
        <dbReference type="ARBA" id="ARBA00022679"/>
    </source>
</evidence>
<keyword evidence="6" id="KW-0949">S-adenosyl-L-methionine</keyword>
<dbReference type="InterPro" id="IPR040870">
    <property type="entry name" value="HEN1_dsRBD2"/>
</dbReference>
<evidence type="ECO:0000256" key="10">
    <source>
        <dbReference type="ARBA" id="ARBA00023158"/>
    </source>
</evidence>
<feature type="region of interest" description="Disordered" evidence="13">
    <location>
        <begin position="209"/>
        <end position="230"/>
    </location>
</feature>
<dbReference type="AlphaFoldDB" id="A0AAW1RMM0"/>
<dbReference type="Gene3D" id="3.40.50.150">
    <property type="entry name" value="Vaccinia Virus protein VP39"/>
    <property type="match status" value="1"/>
</dbReference>
<keyword evidence="5" id="KW-0808">Transferase</keyword>
<comment type="cofactor">
    <cofactor evidence="1">
        <name>Mg(2+)</name>
        <dbReference type="ChEBI" id="CHEBI:18420"/>
    </cofactor>
</comment>
<dbReference type="GO" id="GO:0001510">
    <property type="term" value="P:RNA methylation"/>
    <property type="evidence" value="ECO:0007669"/>
    <property type="project" value="InterPro"/>
</dbReference>
<dbReference type="EMBL" id="JALJOV010002101">
    <property type="protein sequence ID" value="KAK9834805.1"/>
    <property type="molecule type" value="Genomic_DNA"/>
</dbReference>
<keyword evidence="4" id="KW-0489">Methyltransferase</keyword>
<feature type="compositionally biased region" description="Basic and acidic residues" evidence="13">
    <location>
        <begin position="22"/>
        <end position="32"/>
    </location>
</feature>
<name>A0AAW1RMM0_9CHLO</name>
<dbReference type="EC" id="2.1.1.386" evidence="11"/>
<comment type="caution">
    <text evidence="15">The sequence shown here is derived from an EMBL/GenBank/DDBJ whole genome shotgun (WGS) entry which is preliminary data.</text>
</comment>
<evidence type="ECO:0000313" key="16">
    <source>
        <dbReference type="Proteomes" id="UP001485043"/>
    </source>
</evidence>
<dbReference type="PANTHER" id="PTHR21404">
    <property type="entry name" value="HEN1"/>
    <property type="match status" value="1"/>
</dbReference>
<protein>
    <recommendedName>
        <fullName evidence="3">Small RNA 2'-O-methyltransferase</fullName>
        <ecNumber evidence="11">2.1.1.386</ecNumber>
    </recommendedName>
</protein>
<feature type="domain" description="HEN1 double-stranded RNA binding" evidence="14">
    <location>
        <begin position="122"/>
        <end position="163"/>
    </location>
</feature>
<evidence type="ECO:0000256" key="2">
    <source>
        <dbReference type="ARBA" id="ARBA00009026"/>
    </source>
</evidence>
<keyword evidence="7" id="KW-0479">Metal-binding</keyword>
<evidence type="ECO:0000256" key="13">
    <source>
        <dbReference type="SAM" id="MobiDB-lite"/>
    </source>
</evidence>
<dbReference type="Pfam" id="PF17842">
    <property type="entry name" value="dsRBD2"/>
    <property type="match status" value="1"/>
</dbReference>
<proteinExistence type="inferred from homology"/>